<accession>A0A564YJ35</accession>
<proteinExistence type="predicted"/>
<protein>
    <submittedName>
        <fullName evidence="1">Uncharacterized protein</fullName>
    </submittedName>
</protein>
<keyword evidence="2" id="KW-1185">Reference proteome</keyword>
<dbReference type="EMBL" id="CABIJS010000222">
    <property type="protein sequence ID" value="VUZ46613.1"/>
    <property type="molecule type" value="Genomic_DNA"/>
</dbReference>
<evidence type="ECO:0000313" key="1">
    <source>
        <dbReference type="EMBL" id="VUZ46613.1"/>
    </source>
</evidence>
<evidence type="ECO:0000313" key="2">
    <source>
        <dbReference type="Proteomes" id="UP000321570"/>
    </source>
</evidence>
<gene>
    <name evidence="1" type="ORF">WMSIL1_LOCUS6524</name>
</gene>
<organism evidence="1 2">
    <name type="scientific">Hymenolepis diminuta</name>
    <name type="common">Rat tapeworm</name>
    <dbReference type="NCBI Taxonomy" id="6216"/>
    <lineage>
        <taxon>Eukaryota</taxon>
        <taxon>Metazoa</taxon>
        <taxon>Spiralia</taxon>
        <taxon>Lophotrochozoa</taxon>
        <taxon>Platyhelminthes</taxon>
        <taxon>Cestoda</taxon>
        <taxon>Eucestoda</taxon>
        <taxon>Cyclophyllidea</taxon>
        <taxon>Hymenolepididae</taxon>
        <taxon>Hymenolepis</taxon>
    </lineage>
</organism>
<name>A0A564YJ35_HYMDI</name>
<reference evidence="1 2" key="1">
    <citation type="submission" date="2019-07" db="EMBL/GenBank/DDBJ databases">
        <authorList>
            <person name="Jastrzebski P J."/>
            <person name="Paukszto L."/>
            <person name="Jastrzebski P J."/>
        </authorList>
    </citation>
    <scope>NUCLEOTIDE SEQUENCE [LARGE SCALE GENOMIC DNA]</scope>
    <source>
        <strain evidence="1 2">WMS-il1</strain>
    </source>
</reference>
<feature type="non-terminal residue" evidence="1">
    <location>
        <position position="98"/>
    </location>
</feature>
<dbReference type="Proteomes" id="UP000321570">
    <property type="component" value="Unassembled WGS sequence"/>
</dbReference>
<dbReference type="AlphaFoldDB" id="A0A564YJ35"/>
<sequence>MAEDKMMNSDFEKCYASEFPSEKVNAIELIDDQVNEVRENSNTAMHRMASKEPTQFKILGTRAELELPMIPGMPETRANECMPVYDLSNLMKKHKVAT</sequence>